<sequence length="312" mass="35634">MFHSVRGEYYVSNVLKVKVEHVMIIDGYSVLFLFTVGVLITIILAIFVQRQIFRMRDNSIRREANIVVGAGLSKRKKEELDRGIEIVRQFQLLRAPKFTEIETIAEHANAPYINRMIAMDELREIERQLEFINGDLGRIAGESMYAYLSRIRQIALPSLSEHLCERIGLLAEHCRYRHQPFGESELTETRALIKEIVKILNNEQERLSALHIKESTSSTLQEITKRLTSGENKKGTRKRNTAMNVFRNAFELLPSDKNESRLAKAGDDQRKPLIAGDKKALSDTPALHVLGSRVTTTDIQNTQPLERIPLIA</sequence>
<keyword evidence="7" id="KW-0333">Golgi apparatus</keyword>
<comment type="subcellular location">
    <subcellularLocation>
        <location evidence="4">Golgi apparatus</location>
    </subcellularLocation>
    <subcellularLocation>
        <location evidence="2">Membrane</location>
        <topology evidence="2">Single-pass membrane protein</topology>
    </subcellularLocation>
    <subcellularLocation>
        <location evidence="3">Mitochondrion</location>
    </subcellularLocation>
</comment>
<dbReference type="EnsemblMetazoa" id="OVOC11839.1">
    <property type="protein sequence ID" value="OVOC11839.1"/>
    <property type="gene ID" value="WBGene00248648"/>
</dbReference>
<dbReference type="AlphaFoldDB" id="A0A8R1TLM1"/>
<dbReference type="GO" id="GO:0016020">
    <property type="term" value="C:membrane"/>
    <property type="evidence" value="ECO:0007669"/>
    <property type="project" value="UniProtKB-SubCell"/>
</dbReference>
<evidence type="ECO:0000313" key="12">
    <source>
        <dbReference type="Proteomes" id="UP000024404"/>
    </source>
</evidence>
<dbReference type="EMBL" id="CMVM020000016">
    <property type="status" value="NOT_ANNOTATED_CDS"/>
    <property type="molecule type" value="Genomic_DNA"/>
</dbReference>
<evidence type="ECO:0000313" key="11">
    <source>
        <dbReference type="EnsemblMetazoa" id="OVOC11839.1"/>
    </source>
</evidence>
<evidence type="ECO:0000256" key="1">
    <source>
        <dbReference type="ARBA" id="ARBA00002620"/>
    </source>
</evidence>
<evidence type="ECO:0000256" key="2">
    <source>
        <dbReference type="ARBA" id="ARBA00004167"/>
    </source>
</evidence>
<dbReference type="PANTHER" id="PTHR21425">
    <property type="entry name" value="NICE-3"/>
    <property type="match status" value="1"/>
</dbReference>
<dbReference type="PANTHER" id="PTHR21425:SF2">
    <property type="entry name" value="PROTEIN C1ORF43"/>
    <property type="match status" value="1"/>
</dbReference>
<protein>
    <submittedName>
        <fullName evidence="11">Uncharacterized protein</fullName>
    </submittedName>
</protein>
<accession>A0A8R1TLM1</accession>
<keyword evidence="12" id="KW-1185">Reference proteome</keyword>
<evidence type="ECO:0000256" key="10">
    <source>
        <dbReference type="SAM" id="Phobius"/>
    </source>
</evidence>
<name>A0A8R1TLM1_ONCVO</name>
<dbReference type="GO" id="GO:0005739">
    <property type="term" value="C:mitochondrion"/>
    <property type="evidence" value="ECO:0007669"/>
    <property type="project" value="UniProtKB-SubCell"/>
</dbReference>
<keyword evidence="6 10" id="KW-1133">Transmembrane helix</keyword>
<dbReference type="InterPro" id="IPR010876">
    <property type="entry name" value="C1orf43"/>
</dbReference>
<keyword evidence="8" id="KW-0496">Mitochondrion</keyword>
<organism evidence="11 12">
    <name type="scientific">Onchocerca volvulus</name>
    <dbReference type="NCBI Taxonomy" id="6282"/>
    <lineage>
        <taxon>Eukaryota</taxon>
        <taxon>Metazoa</taxon>
        <taxon>Ecdysozoa</taxon>
        <taxon>Nematoda</taxon>
        <taxon>Chromadorea</taxon>
        <taxon>Rhabditida</taxon>
        <taxon>Spirurina</taxon>
        <taxon>Spiruromorpha</taxon>
        <taxon>Filarioidea</taxon>
        <taxon>Onchocercidae</taxon>
        <taxon>Onchocerca</taxon>
    </lineage>
</organism>
<feature type="transmembrane region" description="Helical" evidence="10">
    <location>
        <begin position="28"/>
        <end position="48"/>
    </location>
</feature>
<evidence type="ECO:0000256" key="3">
    <source>
        <dbReference type="ARBA" id="ARBA00004173"/>
    </source>
</evidence>
<keyword evidence="5 10" id="KW-0812">Transmembrane</keyword>
<evidence type="ECO:0000256" key="7">
    <source>
        <dbReference type="ARBA" id="ARBA00023034"/>
    </source>
</evidence>
<reference evidence="11" key="2">
    <citation type="submission" date="2022-06" db="UniProtKB">
        <authorList>
            <consortium name="EnsemblMetazoa"/>
        </authorList>
    </citation>
    <scope>IDENTIFICATION</scope>
</reference>
<reference evidence="12" key="1">
    <citation type="submission" date="2013-10" db="EMBL/GenBank/DDBJ databases">
        <title>Genome sequencing of Onchocerca volvulus.</title>
        <authorList>
            <person name="Cotton J."/>
            <person name="Tsai J."/>
            <person name="Stanley E."/>
            <person name="Tracey A."/>
            <person name="Holroyd N."/>
            <person name="Lustigman S."/>
            <person name="Berriman M."/>
        </authorList>
    </citation>
    <scope>NUCLEOTIDE SEQUENCE</scope>
</reference>
<comment type="function">
    <text evidence="1">General regulator of phagocytosis. Required to uptake Gram negative bacterium by macrophages.</text>
</comment>
<evidence type="ECO:0000256" key="4">
    <source>
        <dbReference type="ARBA" id="ARBA00004555"/>
    </source>
</evidence>
<keyword evidence="9 10" id="KW-0472">Membrane</keyword>
<evidence type="ECO:0000256" key="5">
    <source>
        <dbReference type="ARBA" id="ARBA00022692"/>
    </source>
</evidence>
<evidence type="ECO:0000256" key="8">
    <source>
        <dbReference type="ARBA" id="ARBA00023128"/>
    </source>
</evidence>
<proteinExistence type="predicted"/>
<dbReference type="GO" id="GO:0005794">
    <property type="term" value="C:Golgi apparatus"/>
    <property type="evidence" value="ECO:0007669"/>
    <property type="project" value="UniProtKB-SubCell"/>
</dbReference>
<dbReference type="Pfam" id="PF07406">
    <property type="entry name" value="NICE-3"/>
    <property type="match status" value="1"/>
</dbReference>
<evidence type="ECO:0000256" key="6">
    <source>
        <dbReference type="ARBA" id="ARBA00022989"/>
    </source>
</evidence>
<evidence type="ECO:0000256" key="9">
    <source>
        <dbReference type="ARBA" id="ARBA00023136"/>
    </source>
</evidence>
<dbReference type="Proteomes" id="UP000024404">
    <property type="component" value="Unassembled WGS sequence"/>
</dbReference>